<dbReference type="PANTHER" id="PTHR43179">
    <property type="entry name" value="RHAMNOSYLTRANSFERASE WBBL"/>
    <property type="match status" value="1"/>
</dbReference>
<dbReference type="InterPro" id="IPR001173">
    <property type="entry name" value="Glyco_trans_2-like"/>
</dbReference>
<comment type="caution">
    <text evidence="2">The sequence shown here is derived from an EMBL/GenBank/DDBJ whole genome shotgun (WGS) entry which is preliminary data.</text>
</comment>
<dbReference type="PANTHER" id="PTHR43179:SF7">
    <property type="entry name" value="RHAMNOSYLTRANSFERASE WBBL"/>
    <property type="match status" value="1"/>
</dbReference>
<dbReference type="InterPro" id="IPR029044">
    <property type="entry name" value="Nucleotide-diphossugar_trans"/>
</dbReference>
<dbReference type="Gene3D" id="3.90.550.10">
    <property type="entry name" value="Spore Coat Polysaccharide Biosynthesis Protein SpsA, Chain A"/>
    <property type="match status" value="2"/>
</dbReference>
<evidence type="ECO:0000259" key="1">
    <source>
        <dbReference type="Pfam" id="PF00535"/>
    </source>
</evidence>
<feature type="domain" description="Glycosyltransferase 2-like" evidence="1">
    <location>
        <begin position="7"/>
        <end position="182"/>
    </location>
</feature>
<organism evidence="2 3">
    <name type="scientific">Candidatus Falkowbacteria bacterium RIFOXYA2_FULL_38_12</name>
    <dbReference type="NCBI Taxonomy" id="1797993"/>
    <lineage>
        <taxon>Bacteria</taxon>
        <taxon>Candidatus Falkowiibacteriota</taxon>
    </lineage>
</organism>
<dbReference type="EMBL" id="MFGA01000023">
    <property type="protein sequence ID" value="OGF20560.1"/>
    <property type="molecule type" value="Genomic_DNA"/>
</dbReference>
<protein>
    <recommendedName>
        <fullName evidence="1">Glycosyltransferase 2-like domain-containing protein</fullName>
    </recommendedName>
</protein>
<dbReference type="AlphaFoldDB" id="A0A1F5S1J0"/>
<dbReference type="CDD" id="cd04186">
    <property type="entry name" value="GT_2_like_c"/>
    <property type="match status" value="2"/>
</dbReference>
<dbReference type="SUPFAM" id="SSF53448">
    <property type="entry name" value="Nucleotide-diphospho-sugar transferases"/>
    <property type="match status" value="2"/>
</dbReference>
<reference evidence="2 3" key="1">
    <citation type="journal article" date="2016" name="Nat. Commun.">
        <title>Thousands of microbial genomes shed light on interconnected biogeochemical processes in an aquifer system.</title>
        <authorList>
            <person name="Anantharaman K."/>
            <person name="Brown C.T."/>
            <person name="Hug L.A."/>
            <person name="Sharon I."/>
            <person name="Castelle C.J."/>
            <person name="Probst A.J."/>
            <person name="Thomas B.C."/>
            <person name="Singh A."/>
            <person name="Wilkins M.J."/>
            <person name="Karaoz U."/>
            <person name="Brodie E.L."/>
            <person name="Williams K.H."/>
            <person name="Hubbard S.S."/>
            <person name="Banfield J.F."/>
        </authorList>
    </citation>
    <scope>NUCLEOTIDE SEQUENCE [LARGE SCALE GENOMIC DNA]</scope>
</reference>
<gene>
    <name evidence="2" type="ORF">A2257_04360</name>
</gene>
<accession>A0A1F5S1J0</accession>
<name>A0A1F5S1J0_9BACT</name>
<dbReference type="Pfam" id="PF00535">
    <property type="entry name" value="Glycos_transf_2"/>
    <property type="match status" value="2"/>
</dbReference>
<sequence length="628" mass="73206">MKITINLVAWNGKKYLPFCLDSIAKQTFRDFSLLILDNGSTDGTVEYLKSLNPLIPNTKIIFNEKNVGFAGGHNQAFKMSESDYVLMLNQDIILEPDFLEKVVDFMDKNEDAGVVTGKLLRWDFNENKKTEFLDSAGLKIFRSHRVIELGGEEKDGEKWSYPAEVFGVSGAAPIYRRKALKEVMLGDEQFFDEDFFSYKEDVDLAYRLRLFGWKAWFLPEAKAYHDRTARTNGTEDADVIKNRKNKSDFVNYHSYKNHLFFLIKNLTWPVILRSFSQIFVYELKKFGYILIFETSTLKCLVEFFKKLPKIYKKRKIILEKKKVRTKDITKWFGLEIVKKIEKKSRDVVAIRATNPLDVSIIILNYKTKGLLRECLRVIKAVSPKLNYEIIVVDNGSGDGTGKMMKEEFSETKFIASDRNLGYAAGNNLGIKEAKGRYVMIMNADIIIFPESIEKLVSYMDTHRDVGIVAPKLLNPDRTLQDSCYRLPSFWIPVFRRTPLGKIDFAKKELDKYLMKDWDHSSEREVDWLLGGCLLICKEALSGLGLLDERYFAYFDDVDLCRSMWENKWKVVYYPEVSMIHFHRRESADGKWWNGIFKKTTRIHIKSWITYFKKWGFENKVGEVQITKL</sequence>
<evidence type="ECO:0000313" key="2">
    <source>
        <dbReference type="EMBL" id="OGF20560.1"/>
    </source>
</evidence>
<dbReference type="Proteomes" id="UP000177407">
    <property type="component" value="Unassembled WGS sequence"/>
</dbReference>
<feature type="domain" description="Glycosyltransferase 2-like" evidence="1">
    <location>
        <begin position="359"/>
        <end position="469"/>
    </location>
</feature>
<proteinExistence type="predicted"/>
<evidence type="ECO:0000313" key="3">
    <source>
        <dbReference type="Proteomes" id="UP000177407"/>
    </source>
</evidence>